<feature type="domain" description="DUF4369" evidence="2">
    <location>
        <begin position="25"/>
        <end position="123"/>
    </location>
</feature>
<keyword evidence="4" id="KW-1185">Reference proteome</keyword>
<dbReference type="Pfam" id="PF14289">
    <property type="entry name" value="DUF4369"/>
    <property type="match status" value="1"/>
</dbReference>
<name>A0ABS0TCC2_9FLAO</name>
<feature type="coiled-coil region" evidence="1">
    <location>
        <begin position="123"/>
        <end position="169"/>
    </location>
</feature>
<protein>
    <submittedName>
        <fullName evidence="3">DUF4369 domain-containing protein</fullName>
    </submittedName>
</protein>
<dbReference type="Proteomes" id="UP000635665">
    <property type="component" value="Unassembled WGS sequence"/>
</dbReference>
<organism evidence="3 4">
    <name type="scientific">Salegentibacter maritimus</name>
    <dbReference type="NCBI Taxonomy" id="2794347"/>
    <lineage>
        <taxon>Bacteria</taxon>
        <taxon>Pseudomonadati</taxon>
        <taxon>Bacteroidota</taxon>
        <taxon>Flavobacteriia</taxon>
        <taxon>Flavobacteriales</taxon>
        <taxon>Flavobacteriaceae</taxon>
        <taxon>Salegentibacter</taxon>
    </lineage>
</organism>
<sequence length="253" mass="29354">MKKISILLIAVITLISCNNKKSNLTVNANIEGLKKGTVYLQKIEDTLMLDVDSVEVSGNSNITLETFIESPQVMYLYLKKIDNSQYDDRIDFFAEEGQVTINTTLENFVTDAKISGAKNQEKLEEYRKMMSRFNDKNLELIKENFEAQQSENEEKLIELNKQYESLLKRKYLYTVNFAINNNNLEVAPYLALSEVFDANIKYLDTIYNSLQPKVKKSMYGKELKKFLKERKTEQKEIENIKSEETSKDEETVS</sequence>
<dbReference type="RefSeq" id="WP_198637462.1">
    <property type="nucleotide sequence ID" value="NZ_JAEHNY010000001.1"/>
</dbReference>
<evidence type="ECO:0000313" key="3">
    <source>
        <dbReference type="EMBL" id="MBI6118480.1"/>
    </source>
</evidence>
<keyword evidence="1" id="KW-0175">Coiled coil</keyword>
<dbReference type="EMBL" id="JAEHNY010000001">
    <property type="protein sequence ID" value="MBI6118480.1"/>
    <property type="molecule type" value="Genomic_DNA"/>
</dbReference>
<gene>
    <name evidence="3" type="ORF">I6U50_00400</name>
</gene>
<reference evidence="3 4" key="1">
    <citation type="submission" date="2020-12" db="EMBL/GenBank/DDBJ databases">
        <title>Salegentibacter orientalis sp. nov., isolated from costal sediment.</title>
        <authorList>
            <person name="Lian F.-B."/>
        </authorList>
    </citation>
    <scope>NUCLEOTIDE SEQUENCE [LARGE SCALE GENOMIC DNA]</scope>
    <source>
        <strain evidence="3 4">F60176</strain>
    </source>
</reference>
<dbReference type="PROSITE" id="PS51257">
    <property type="entry name" value="PROKAR_LIPOPROTEIN"/>
    <property type="match status" value="1"/>
</dbReference>
<proteinExistence type="predicted"/>
<accession>A0ABS0TCC2</accession>
<dbReference type="InterPro" id="IPR025380">
    <property type="entry name" value="DUF4369"/>
</dbReference>
<comment type="caution">
    <text evidence="3">The sequence shown here is derived from an EMBL/GenBank/DDBJ whole genome shotgun (WGS) entry which is preliminary data.</text>
</comment>
<evidence type="ECO:0000313" key="4">
    <source>
        <dbReference type="Proteomes" id="UP000635665"/>
    </source>
</evidence>
<evidence type="ECO:0000259" key="2">
    <source>
        <dbReference type="Pfam" id="PF14289"/>
    </source>
</evidence>
<evidence type="ECO:0000256" key="1">
    <source>
        <dbReference type="SAM" id="Coils"/>
    </source>
</evidence>